<dbReference type="EMBL" id="JALJOU010000026">
    <property type="protein sequence ID" value="KAK9836201.1"/>
    <property type="molecule type" value="Genomic_DNA"/>
</dbReference>
<proteinExistence type="predicted"/>
<dbReference type="Proteomes" id="UP001445335">
    <property type="component" value="Unassembled WGS sequence"/>
</dbReference>
<comment type="caution">
    <text evidence="1">The sequence shown here is derived from an EMBL/GenBank/DDBJ whole genome shotgun (WGS) entry which is preliminary data.</text>
</comment>
<protein>
    <submittedName>
        <fullName evidence="1">Uncharacterized protein</fullName>
    </submittedName>
</protein>
<keyword evidence="2" id="KW-1185">Reference proteome</keyword>
<dbReference type="AlphaFoldDB" id="A0AAW1RSP4"/>
<evidence type="ECO:0000313" key="1">
    <source>
        <dbReference type="EMBL" id="KAK9836201.1"/>
    </source>
</evidence>
<accession>A0AAW1RSP4</accession>
<organism evidence="1 2">
    <name type="scientific">Elliptochloris bilobata</name>
    <dbReference type="NCBI Taxonomy" id="381761"/>
    <lineage>
        <taxon>Eukaryota</taxon>
        <taxon>Viridiplantae</taxon>
        <taxon>Chlorophyta</taxon>
        <taxon>core chlorophytes</taxon>
        <taxon>Trebouxiophyceae</taxon>
        <taxon>Trebouxiophyceae incertae sedis</taxon>
        <taxon>Elliptochloris clade</taxon>
        <taxon>Elliptochloris</taxon>
    </lineage>
</organism>
<sequence>MPQAKNTRATFPYRAKPVTWIIRRVASASCLSDFMEDNSVVAFALLEGRSGNKVVTGSVRYEYNANLPLGPPSRSATTQGLTLCTNGDVLIGRADNGWATVGPSGSWLGHHTPGPWEDGEYFSDWPQPLGAFCGASDYPAAQCLKLAGQGS</sequence>
<name>A0AAW1RSP4_9CHLO</name>
<evidence type="ECO:0000313" key="2">
    <source>
        <dbReference type="Proteomes" id="UP001445335"/>
    </source>
</evidence>
<gene>
    <name evidence="1" type="ORF">WJX81_008408</name>
</gene>
<reference evidence="1 2" key="1">
    <citation type="journal article" date="2024" name="Nat. Commun.">
        <title>Phylogenomics reveals the evolutionary origins of lichenization in chlorophyte algae.</title>
        <authorList>
            <person name="Puginier C."/>
            <person name="Libourel C."/>
            <person name="Otte J."/>
            <person name="Skaloud P."/>
            <person name="Haon M."/>
            <person name="Grisel S."/>
            <person name="Petersen M."/>
            <person name="Berrin J.G."/>
            <person name="Delaux P.M."/>
            <person name="Dal Grande F."/>
            <person name="Keller J."/>
        </authorList>
    </citation>
    <scope>NUCLEOTIDE SEQUENCE [LARGE SCALE GENOMIC DNA]</scope>
    <source>
        <strain evidence="1 2">SAG 245.80</strain>
    </source>
</reference>